<name>A0A7T8JY52_CALRO</name>
<dbReference type="SUPFAM" id="SSF47576">
    <property type="entry name" value="Calponin-homology domain, CH-domain"/>
    <property type="match status" value="1"/>
</dbReference>
<evidence type="ECO:0000313" key="2">
    <source>
        <dbReference type="EMBL" id="QQP38426.1"/>
    </source>
</evidence>
<dbReference type="InterPro" id="IPR001715">
    <property type="entry name" value="CH_dom"/>
</dbReference>
<evidence type="ECO:0000259" key="1">
    <source>
        <dbReference type="PROSITE" id="PS50021"/>
    </source>
</evidence>
<dbReference type="InterPro" id="IPR036872">
    <property type="entry name" value="CH_dom_sf"/>
</dbReference>
<feature type="domain" description="Calponin-homology (CH)" evidence="1">
    <location>
        <begin position="1"/>
        <end position="86"/>
    </location>
</feature>
<dbReference type="EMBL" id="CP045902">
    <property type="protein sequence ID" value="QQP38426.1"/>
    <property type="molecule type" value="Genomic_DNA"/>
</dbReference>
<feature type="non-terminal residue" evidence="2">
    <location>
        <position position="86"/>
    </location>
</feature>
<dbReference type="AlphaFoldDB" id="A0A7T8JY52"/>
<keyword evidence="3" id="KW-1185">Reference proteome</keyword>
<protein>
    <submittedName>
        <fullName evidence="2">Calponin-3</fullName>
    </submittedName>
</protein>
<dbReference type="PROSITE" id="PS50021">
    <property type="entry name" value="CH"/>
    <property type="match status" value="1"/>
</dbReference>
<gene>
    <name evidence="2" type="ORF">FKW44_018994</name>
</gene>
<evidence type="ECO:0000313" key="3">
    <source>
        <dbReference type="Proteomes" id="UP000595437"/>
    </source>
</evidence>
<reference evidence="3" key="1">
    <citation type="submission" date="2021-01" db="EMBL/GenBank/DDBJ databases">
        <title>Caligus Genome Assembly.</title>
        <authorList>
            <person name="Gallardo-Escarate C."/>
        </authorList>
    </citation>
    <scope>NUCLEOTIDE SEQUENCE [LARGE SCALE GENOMIC DNA]</scope>
</reference>
<dbReference type="Pfam" id="PF00307">
    <property type="entry name" value="CH"/>
    <property type="match status" value="1"/>
</dbReference>
<proteinExistence type="predicted"/>
<dbReference type="Proteomes" id="UP000595437">
    <property type="component" value="Chromosome 13"/>
</dbReference>
<organism evidence="2 3">
    <name type="scientific">Caligus rogercresseyi</name>
    <name type="common">Sea louse</name>
    <dbReference type="NCBI Taxonomy" id="217165"/>
    <lineage>
        <taxon>Eukaryota</taxon>
        <taxon>Metazoa</taxon>
        <taxon>Ecdysozoa</taxon>
        <taxon>Arthropoda</taxon>
        <taxon>Crustacea</taxon>
        <taxon>Multicrustacea</taxon>
        <taxon>Hexanauplia</taxon>
        <taxon>Copepoda</taxon>
        <taxon>Siphonostomatoida</taxon>
        <taxon>Caligidae</taxon>
        <taxon>Caligus</taxon>
    </lineage>
</organism>
<dbReference type="OrthoDB" id="21595at2759"/>
<sequence>RAHAALAWLEAVLDKKVEIPNDELKDQYDFGTILKNGILLCELINKLNPGSVKKINTLNTPFKHDNIKYLGQHHKIYSPTAIGSLC</sequence>
<dbReference type="Gene3D" id="1.10.418.10">
    <property type="entry name" value="Calponin-like domain"/>
    <property type="match status" value="1"/>
</dbReference>
<accession>A0A7T8JY52</accession>